<dbReference type="RefSeq" id="WP_003371618.1">
    <property type="nucleotide sequence ID" value="NZ_JACBBA010000004.1"/>
</dbReference>
<sequence>MNKSDSEQLSFFAKDEVQEKPKITPPYDATICDKCLCSKCMKNCETHVSNTTVEEARTLDEPCWNCDECYFYGMDDPTLSQNIVRFKCDEFKMSKYYVDLYARKQRKKLKIIK</sequence>
<name>A0A6B4JPV1_CLOBO</name>
<reference evidence="1 2" key="1">
    <citation type="submission" date="2019-04" db="EMBL/GenBank/DDBJ databases">
        <title>Genome sequencing of Clostridium botulinum Groups I-IV and Clostridium butyricum.</title>
        <authorList>
            <person name="Brunt J."/>
            <person name="Van Vliet A.H.M."/>
            <person name="Stringer S.C."/>
            <person name="Carter A.T."/>
            <person name="Peck M.W."/>
        </authorList>
    </citation>
    <scope>NUCLEOTIDE SEQUENCE [LARGE SCALE GENOMIC DNA]</scope>
    <source>
        <strain evidence="1 2">BL81</strain>
    </source>
</reference>
<dbReference type="AlphaFoldDB" id="A0A6B4JPV1"/>
<comment type="caution">
    <text evidence="1">The sequence shown here is derived from an EMBL/GenBank/DDBJ whole genome shotgun (WGS) entry which is preliminary data.</text>
</comment>
<dbReference type="Proteomes" id="UP000486903">
    <property type="component" value="Unassembled WGS sequence"/>
</dbReference>
<dbReference type="EMBL" id="SXFB01000006">
    <property type="protein sequence ID" value="NFV26569.1"/>
    <property type="molecule type" value="Genomic_DNA"/>
</dbReference>
<organism evidence="1 2">
    <name type="scientific">Clostridium botulinum</name>
    <dbReference type="NCBI Taxonomy" id="1491"/>
    <lineage>
        <taxon>Bacteria</taxon>
        <taxon>Bacillati</taxon>
        <taxon>Bacillota</taxon>
        <taxon>Clostridia</taxon>
        <taxon>Eubacteriales</taxon>
        <taxon>Clostridiaceae</taxon>
        <taxon>Clostridium</taxon>
    </lineage>
</organism>
<protein>
    <submittedName>
        <fullName evidence="1">Uncharacterized protein</fullName>
    </submittedName>
</protein>
<gene>
    <name evidence="1" type="ORF">FDG31_10375</name>
</gene>
<evidence type="ECO:0000313" key="1">
    <source>
        <dbReference type="EMBL" id="NFV26569.1"/>
    </source>
</evidence>
<proteinExistence type="predicted"/>
<accession>A0A6B4JPV1</accession>
<evidence type="ECO:0000313" key="2">
    <source>
        <dbReference type="Proteomes" id="UP000486903"/>
    </source>
</evidence>